<feature type="region of interest" description="Disordered" evidence="2">
    <location>
        <begin position="268"/>
        <end position="307"/>
    </location>
</feature>
<dbReference type="InParanoid" id="A0A1E7FYE7"/>
<feature type="compositionally biased region" description="Low complexity" evidence="2">
    <location>
        <begin position="280"/>
        <end position="292"/>
    </location>
</feature>
<feature type="coiled-coil region" evidence="1">
    <location>
        <begin position="81"/>
        <end position="129"/>
    </location>
</feature>
<dbReference type="KEGG" id="fcy:FRACYDRAFT_233323"/>
<gene>
    <name evidence="3" type="ORF">FRACYDRAFT_233323</name>
</gene>
<proteinExistence type="predicted"/>
<name>A0A1E7FYE7_9STRA</name>
<organism evidence="3 4">
    <name type="scientific">Fragilariopsis cylindrus CCMP1102</name>
    <dbReference type="NCBI Taxonomy" id="635003"/>
    <lineage>
        <taxon>Eukaryota</taxon>
        <taxon>Sar</taxon>
        <taxon>Stramenopiles</taxon>
        <taxon>Ochrophyta</taxon>
        <taxon>Bacillariophyta</taxon>
        <taxon>Bacillariophyceae</taxon>
        <taxon>Bacillariophycidae</taxon>
        <taxon>Bacillariales</taxon>
        <taxon>Bacillariaceae</taxon>
        <taxon>Fragilariopsis</taxon>
    </lineage>
</organism>
<evidence type="ECO:0000256" key="1">
    <source>
        <dbReference type="SAM" id="Coils"/>
    </source>
</evidence>
<sequence>MCETTDVTNKKEMCETTDGMPSSLITMRETETSKYEDIVIELNAIKEELIAEKKLSNDLKHRLQLKAVSIDCQIIETESLLDISYAQNEDLSKQIELLKKENESTLQQLASLTEEKESTAGNNASLKRENQSLLQRTATLARRDQIQKASIMTYEDDIVNLISTVDDFQSRFESLAFGLKGHNETEKNSEQTWKAEKDILNGCIEKLKSDNNGMKIKFLQTLTKHQSAWQSERDLLQNQITELVSEKKKDHEKEESFKEEITELLATLSTPSTSDERADTTSTSNDVTTVTSGSINGETTDTSSTCNDESLSQLTHEQLHNDLNNAERKFDKVNPHNGRTPTTNDESPSQITQEQLRNDLDNVEHKFNKVNAHKARWLCLTESLIPSYSEAILEVMRGDSISNLDVREELDDSISRLEAQEQEYLQEQEETKIDVLGDDTSSTSNDESLSQLTHEQLRHDLDGRSSLQKAVGKATTSSLKNASRQGSVNRGTATSYEVGAGTSCTHPSMDLCNNSTEQVDQIQTSTRRDSTEKVTKTQHFTIISSHDDEQHNSISINNSAMDVDKINRPSSHSSNHMLLDDDTLPTRPAITTKSKQKTKTSFMIGLESERNNIDNSNNCDDRTPTTNDESPFRNDLNNVEHEVNKVNAHKAQLLFLTKSLIPSSVEEGEHLDSVDTRDAICITNVPNSNNGTTLIDIEDRRE</sequence>
<dbReference type="EMBL" id="KV784353">
    <property type="protein sequence ID" value="OEU23154.1"/>
    <property type="molecule type" value="Genomic_DNA"/>
</dbReference>
<keyword evidence="4" id="KW-1185">Reference proteome</keyword>
<reference evidence="3 4" key="1">
    <citation type="submission" date="2016-09" db="EMBL/GenBank/DDBJ databases">
        <title>Extensive genetic diversity and differential bi-allelic expression allows diatom success in the polar Southern Ocean.</title>
        <authorList>
            <consortium name="DOE Joint Genome Institute"/>
            <person name="Mock T."/>
            <person name="Otillar R.P."/>
            <person name="Strauss J."/>
            <person name="Dupont C."/>
            <person name="Frickenhaus S."/>
            <person name="Maumus F."/>
            <person name="Mcmullan M."/>
            <person name="Sanges R."/>
            <person name="Schmutz J."/>
            <person name="Toseland A."/>
            <person name="Valas R."/>
            <person name="Veluchamy A."/>
            <person name="Ward B.J."/>
            <person name="Allen A."/>
            <person name="Barry K."/>
            <person name="Falciatore A."/>
            <person name="Ferrante M."/>
            <person name="Fortunato A.E."/>
            <person name="Gloeckner G."/>
            <person name="Gruber A."/>
            <person name="Hipkin R."/>
            <person name="Janech M."/>
            <person name="Kroth P."/>
            <person name="Leese F."/>
            <person name="Lindquist E."/>
            <person name="Lyon B.R."/>
            <person name="Martin J."/>
            <person name="Mayer C."/>
            <person name="Parker M."/>
            <person name="Quesneville H."/>
            <person name="Raymond J."/>
            <person name="Uhlig C."/>
            <person name="Valentin K.U."/>
            <person name="Worden A.Z."/>
            <person name="Armbrust E.V."/>
            <person name="Bowler C."/>
            <person name="Green B."/>
            <person name="Moulton V."/>
            <person name="Van Oosterhout C."/>
            <person name="Grigoriev I."/>
        </authorList>
    </citation>
    <scope>NUCLEOTIDE SEQUENCE [LARGE SCALE GENOMIC DNA]</scope>
    <source>
        <strain evidence="3 4">CCMP1102</strain>
    </source>
</reference>
<dbReference type="Proteomes" id="UP000095751">
    <property type="component" value="Unassembled WGS sequence"/>
</dbReference>
<feature type="compositionally biased region" description="Polar residues" evidence="2">
    <location>
        <begin position="439"/>
        <end position="454"/>
    </location>
</feature>
<feature type="region of interest" description="Disordered" evidence="2">
    <location>
        <begin position="610"/>
        <end position="633"/>
    </location>
</feature>
<dbReference type="AlphaFoldDB" id="A0A1E7FYE7"/>
<feature type="compositionally biased region" description="Polar residues" evidence="2">
    <location>
        <begin position="293"/>
        <end position="307"/>
    </location>
</feature>
<feature type="region of interest" description="Disordered" evidence="2">
    <location>
        <begin position="427"/>
        <end position="494"/>
    </location>
</feature>
<evidence type="ECO:0000256" key="2">
    <source>
        <dbReference type="SAM" id="MobiDB-lite"/>
    </source>
</evidence>
<feature type="compositionally biased region" description="Polar residues" evidence="2">
    <location>
        <begin position="337"/>
        <end position="352"/>
    </location>
</feature>
<accession>A0A1E7FYE7</accession>
<feature type="compositionally biased region" description="Polar residues" evidence="2">
    <location>
        <begin position="613"/>
        <end position="629"/>
    </location>
</feature>
<evidence type="ECO:0000313" key="4">
    <source>
        <dbReference type="Proteomes" id="UP000095751"/>
    </source>
</evidence>
<keyword evidence="1" id="KW-0175">Coiled coil</keyword>
<evidence type="ECO:0000313" key="3">
    <source>
        <dbReference type="EMBL" id="OEU23154.1"/>
    </source>
</evidence>
<feature type="region of interest" description="Disordered" evidence="2">
    <location>
        <begin position="329"/>
        <end position="352"/>
    </location>
</feature>
<feature type="compositionally biased region" description="Polar residues" evidence="2">
    <location>
        <begin position="474"/>
        <end position="494"/>
    </location>
</feature>
<protein>
    <submittedName>
        <fullName evidence="3">Uncharacterized protein</fullName>
    </submittedName>
</protein>